<dbReference type="InterPro" id="IPR001345">
    <property type="entry name" value="PG/BPGM_mutase_AS"/>
</dbReference>
<feature type="active site" description="Proton donor/acceptor" evidence="1">
    <location>
        <position position="84"/>
    </location>
</feature>
<sequence length="256" mass="27259">MTFALIRHGQTDWNLAARMQGRSDIPLNATGRDQARAAAQRLAAEGERWDVIVSSPLDRARETAAIIAEGLGIPLGSAYAGLTEQDFGEAEGLAVEEALSLWPDRRYPGMEPDAEVGLRGARAIEDVLAEHGDVRVLAVAHGTFIRRTLSEVSGHEIERFPKLENTSISTLRRLERAMEDEAAEARATGAPDLAERAEAQAERARARLWELLTVGDAPVGLALGLDADRVADPAHGPGAGRGAGPGASGEVLGRRP</sequence>
<protein>
    <submittedName>
        <fullName evidence="4">Histidine phosphatase family protein</fullName>
    </submittedName>
</protein>
<evidence type="ECO:0000313" key="5">
    <source>
        <dbReference type="Proteomes" id="UP000608530"/>
    </source>
</evidence>
<feature type="binding site" evidence="2">
    <location>
        <position position="59"/>
    </location>
    <ligand>
        <name>substrate</name>
    </ligand>
</feature>
<evidence type="ECO:0000256" key="1">
    <source>
        <dbReference type="PIRSR" id="PIRSR613078-1"/>
    </source>
</evidence>
<dbReference type="Proteomes" id="UP000608530">
    <property type="component" value="Unassembled WGS sequence"/>
</dbReference>
<comment type="caution">
    <text evidence="4">The sequence shown here is derived from an EMBL/GenBank/DDBJ whole genome shotgun (WGS) entry which is preliminary data.</text>
</comment>
<gene>
    <name evidence="4" type="ORF">JD276_04820</name>
</gene>
<dbReference type="SUPFAM" id="SSF53254">
    <property type="entry name" value="Phosphoglycerate mutase-like"/>
    <property type="match status" value="1"/>
</dbReference>
<dbReference type="EMBL" id="JAEHOH010000006">
    <property type="protein sequence ID" value="MBK0418354.1"/>
    <property type="molecule type" value="Genomic_DNA"/>
</dbReference>
<dbReference type="InterPro" id="IPR029033">
    <property type="entry name" value="His_PPase_superfam"/>
</dbReference>
<dbReference type="SMART" id="SM00855">
    <property type="entry name" value="PGAM"/>
    <property type="match status" value="1"/>
</dbReference>
<feature type="region of interest" description="Disordered" evidence="3">
    <location>
        <begin position="229"/>
        <end position="256"/>
    </location>
</feature>
<dbReference type="GO" id="GO:0016791">
    <property type="term" value="F:phosphatase activity"/>
    <property type="evidence" value="ECO:0007669"/>
    <property type="project" value="TreeGrafter"/>
</dbReference>
<proteinExistence type="predicted"/>
<evidence type="ECO:0000313" key="4">
    <source>
        <dbReference type="EMBL" id="MBK0418354.1"/>
    </source>
</evidence>
<dbReference type="InterPro" id="IPR050275">
    <property type="entry name" value="PGM_Phosphatase"/>
</dbReference>
<organism evidence="4 5">
    <name type="scientific">Leucobacter chromiisoli</name>
    <dbReference type="NCBI Taxonomy" id="2796471"/>
    <lineage>
        <taxon>Bacteria</taxon>
        <taxon>Bacillati</taxon>
        <taxon>Actinomycetota</taxon>
        <taxon>Actinomycetes</taxon>
        <taxon>Micrococcales</taxon>
        <taxon>Microbacteriaceae</taxon>
        <taxon>Leucobacter</taxon>
    </lineage>
</organism>
<dbReference type="Pfam" id="PF00300">
    <property type="entry name" value="His_Phos_1"/>
    <property type="match status" value="1"/>
</dbReference>
<evidence type="ECO:0000256" key="2">
    <source>
        <dbReference type="PIRSR" id="PIRSR613078-2"/>
    </source>
</evidence>
<dbReference type="PROSITE" id="PS00175">
    <property type="entry name" value="PG_MUTASE"/>
    <property type="match status" value="1"/>
</dbReference>
<feature type="region of interest" description="Disordered" evidence="3">
    <location>
        <begin position="179"/>
        <end position="198"/>
    </location>
</feature>
<dbReference type="PANTHER" id="PTHR48100">
    <property type="entry name" value="BROAD-SPECIFICITY PHOSPHATASE YOR283W-RELATED"/>
    <property type="match status" value="1"/>
</dbReference>
<dbReference type="InterPro" id="IPR013078">
    <property type="entry name" value="His_Pase_superF_clade-1"/>
</dbReference>
<evidence type="ECO:0000256" key="3">
    <source>
        <dbReference type="SAM" id="MobiDB-lite"/>
    </source>
</evidence>
<accession>A0A934UTF9</accession>
<dbReference type="PANTHER" id="PTHR48100:SF59">
    <property type="entry name" value="ADENOSYLCOBALAMIN_ALPHA-RIBAZOLE PHOSPHATASE"/>
    <property type="match status" value="1"/>
</dbReference>
<dbReference type="Gene3D" id="3.40.50.1240">
    <property type="entry name" value="Phosphoglycerate mutase-like"/>
    <property type="match status" value="1"/>
</dbReference>
<reference evidence="4" key="1">
    <citation type="submission" date="2020-12" db="EMBL/GenBank/DDBJ databases">
        <title>Leucobacter sp. CAS1, isolated from Chromium sludge.</title>
        <authorList>
            <person name="Xu Z."/>
        </authorList>
    </citation>
    <scope>NUCLEOTIDE SEQUENCE</scope>
    <source>
        <strain evidence="4">CSA1</strain>
    </source>
</reference>
<name>A0A934UTF9_9MICO</name>
<dbReference type="CDD" id="cd07067">
    <property type="entry name" value="HP_PGM_like"/>
    <property type="match status" value="1"/>
</dbReference>
<feature type="binding site" evidence="2">
    <location>
        <begin position="7"/>
        <end position="14"/>
    </location>
    <ligand>
        <name>substrate</name>
    </ligand>
</feature>
<feature type="active site" description="Tele-phosphohistidine intermediate" evidence="1">
    <location>
        <position position="8"/>
    </location>
</feature>
<feature type="compositionally biased region" description="Gly residues" evidence="3">
    <location>
        <begin position="237"/>
        <end position="247"/>
    </location>
</feature>
<keyword evidence="5" id="KW-1185">Reference proteome</keyword>
<dbReference type="GO" id="GO:0005737">
    <property type="term" value="C:cytoplasm"/>
    <property type="evidence" value="ECO:0007669"/>
    <property type="project" value="TreeGrafter"/>
</dbReference>
<dbReference type="AlphaFoldDB" id="A0A934UTF9"/>
<dbReference type="RefSeq" id="WP_200114433.1">
    <property type="nucleotide sequence ID" value="NZ_JAEHOH010000006.1"/>
</dbReference>